<sequence>MENEVQSGNVDIAADSTANTLVSAYALAARCTGELPGDVPRCVALAFKQSFPSYDISLRKPLNNESRDDAAAFAELLSAISKIPPLSVPSAQGLLNRARSILTIGPTLSMNLELAEGEELPVALHTLLQGTVWACLMQAGADPDFADAELKTERARRAKPLWFLCKKTFFCHQIAEKDGEASIPSHGYFYHRGYAGRRFSKVMFHALIGGYLMVRIPRIVAIFMKRTKKLAVTTHGVYEIEKWSRMGINDPTRLTFKACPQVAQHEASLPPWQKHRLVKWIYISDESPFTFMLTPVGLVVEGRQLGWFVGRPADPGLFTRVPLPRRFAPEYIISNRDAVVVGADDHQLISGDNAFGQLGLGHSDPMAGLAELPFVIRHILASDCFNVFLTDTSVLFAGQVTATVVGLLPGLHEGDRCNSATPVTLPRGVDSFYVEKRHVCWTIAGADSTAFDMLQVPMRAAAFAIDPKTSMLSFQDGSDRWFGAATADGRTVVLEPMVTRPMVIHTRKLVAVQLE</sequence>
<gene>
    <name evidence="1" type="ORF">J8273_1713</name>
</gene>
<accession>A0A8J6B0I4</accession>
<protein>
    <submittedName>
        <fullName evidence="1">Uncharacterized protein</fullName>
    </submittedName>
</protein>
<keyword evidence="2" id="KW-1185">Reference proteome</keyword>
<evidence type="ECO:0000313" key="2">
    <source>
        <dbReference type="Proteomes" id="UP000717585"/>
    </source>
</evidence>
<dbReference type="EMBL" id="JAHDYR010000005">
    <property type="protein sequence ID" value="KAG9396695.1"/>
    <property type="molecule type" value="Genomic_DNA"/>
</dbReference>
<organism evidence="1 2">
    <name type="scientific">Carpediemonas membranifera</name>
    <dbReference type="NCBI Taxonomy" id="201153"/>
    <lineage>
        <taxon>Eukaryota</taxon>
        <taxon>Metamonada</taxon>
        <taxon>Carpediemonas-like organisms</taxon>
        <taxon>Carpediemonas</taxon>
    </lineage>
</organism>
<evidence type="ECO:0000313" key="1">
    <source>
        <dbReference type="EMBL" id="KAG9396695.1"/>
    </source>
</evidence>
<dbReference type="Proteomes" id="UP000717585">
    <property type="component" value="Unassembled WGS sequence"/>
</dbReference>
<dbReference type="AlphaFoldDB" id="A0A8J6B0I4"/>
<comment type="caution">
    <text evidence="1">The sequence shown here is derived from an EMBL/GenBank/DDBJ whole genome shotgun (WGS) entry which is preliminary data.</text>
</comment>
<reference evidence="1" key="1">
    <citation type="submission" date="2021-05" db="EMBL/GenBank/DDBJ databases">
        <title>A free-living protist that lacks canonical eukaryotic 1 DNA replication and segregation systems.</title>
        <authorList>
            <person name="Salas-Leiva D.E."/>
            <person name="Tromer E.C."/>
            <person name="Curtis B.A."/>
            <person name="Jerlstrom-Hultqvist J."/>
            <person name="Kolisko M."/>
            <person name="Yi Z."/>
            <person name="Salas-Leiva J.S."/>
            <person name="Gallot-Lavallee L."/>
            <person name="Kops G.J.P.L."/>
            <person name="Archibald J.M."/>
            <person name="Simpson A.G.B."/>
            <person name="Roger A.J."/>
        </authorList>
    </citation>
    <scope>NUCLEOTIDE SEQUENCE</scope>
    <source>
        <strain evidence="1">BICM</strain>
    </source>
</reference>
<name>A0A8J6B0I4_9EUKA</name>
<proteinExistence type="predicted"/>